<protein>
    <recommendedName>
        <fullName evidence="3">Lipoprotein</fullName>
    </recommendedName>
</protein>
<accession>A0A2D1QFI4</accession>
<organism evidence="1 2">
    <name type="scientific">Aeromonas salmonicida subsp. pectinolytica 34mel</name>
    <dbReference type="NCBI Taxonomy" id="1324960"/>
    <lineage>
        <taxon>Bacteria</taxon>
        <taxon>Pseudomonadati</taxon>
        <taxon>Pseudomonadota</taxon>
        <taxon>Gammaproteobacteria</taxon>
        <taxon>Aeromonadales</taxon>
        <taxon>Aeromonadaceae</taxon>
        <taxon>Aeromonas</taxon>
    </lineage>
</organism>
<reference evidence="2" key="1">
    <citation type="journal article" date="2018" name="BMC Genomics">
        <title>The complete and fully assembled genome sequence of Aeromonas salmonicida subsp. pectinolytica and its comparative analysis with other Aeromonas species: investigation of the mobilome in environmental and pathogenic strains.</title>
        <authorList>
            <person name="Pfeiffer F."/>
            <person name="Zamora-Lagos M.A."/>
            <person name="Blettinger M."/>
            <person name="Yeroslaviz A."/>
            <person name="Dahl A."/>
            <person name="Gruber S."/>
            <person name="Habermann B.H."/>
        </authorList>
    </citation>
    <scope>NUCLEOTIDE SEQUENCE [LARGE SCALE GENOMIC DNA]</scope>
    <source>
        <strain evidence="2">34mel</strain>
    </source>
</reference>
<gene>
    <name evidence="1" type="ORF">Asalp_19670</name>
</gene>
<dbReference type="Proteomes" id="UP000222916">
    <property type="component" value="Chromosome"/>
</dbReference>
<dbReference type="PROSITE" id="PS51257">
    <property type="entry name" value="PROKAR_LIPOPROTEIN"/>
    <property type="match status" value="1"/>
</dbReference>
<sequence>MRMHHKAMLAIACTAALSACDSEKAANSIAKRAPLPLPDAGLYEASLLSRDNDKASFKMIKGLEGMALIYPKADREQRWGVWVDKDAGKVATNSQWIGKAAQKENKDGIYPVLLERTSERGNKVDSQSNDHNLISFRDQSVIDLNGKELKRWTFDFTRTGTQFREPDQSTTLYPSWSGHVAVSKLTTRAISSDSWSVADDEGFADAMVGQIKSTNNSGSLTVEMEFPSAGCTLTGKGKADQHNGLSKLTVSGFGKCRFKASSDFTPIENKWVLSLANARDGALAYAAAFTIPNTKQTALVVGFPEQNGLVLMADKQP</sequence>
<name>A0A2D1QFI4_AERSA</name>
<evidence type="ECO:0008006" key="3">
    <source>
        <dbReference type="Google" id="ProtNLM"/>
    </source>
</evidence>
<dbReference type="OrthoDB" id="5590819at2"/>
<evidence type="ECO:0000313" key="2">
    <source>
        <dbReference type="Proteomes" id="UP000222916"/>
    </source>
</evidence>
<dbReference type="AlphaFoldDB" id="A0A2D1QFI4"/>
<proteinExistence type="predicted"/>
<dbReference type="EMBL" id="CP022426">
    <property type="protein sequence ID" value="ATP09169.1"/>
    <property type="molecule type" value="Genomic_DNA"/>
</dbReference>
<evidence type="ECO:0000313" key="1">
    <source>
        <dbReference type="EMBL" id="ATP09169.1"/>
    </source>
</evidence>